<comment type="similarity">
    <text evidence="1">Belongs to the hemerythrin family.</text>
</comment>
<proteinExistence type="inferred from homology"/>
<protein>
    <submittedName>
        <fullName evidence="6">Hemerythrin-like metal-binding domain protein</fullName>
    </submittedName>
</protein>
<dbReference type="PANTHER" id="PTHR43228">
    <property type="entry name" value="TWO-COMPONENT RESPONSE REGULATOR"/>
    <property type="match status" value="1"/>
</dbReference>
<evidence type="ECO:0000256" key="1">
    <source>
        <dbReference type="ARBA" id="ARBA00010587"/>
    </source>
</evidence>
<dbReference type="GO" id="GO:0000160">
    <property type="term" value="P:phosphorelay signal transduction system"/>
    <property type="evidence" value="ECO:0007669"/>
    <property type="project" value="InterPro"/>
</dbReference>
<dbReference type="Pfam" id="PF01814">
    <property type="entry name" value="Hemerythrin"/>
    <property type="match status" value="1"/>
</dbReference>
<dbReference type="InterPro" id="IPR011006">
    <property type="entry name" value="CheY-like_superfamily"/>
</dbReference>
<dbReference type="GO" id="GO:0046872">
    <property type="term" value="F:metal ion binding"/>
    <property type="evidence" value="ECO:0007669"/>
    <property type="project" value="UniProtKB-KW"/>
</dbReference>
<dbReference type="SUPFAM" id="SSF52172">
    <property type="entry name" value="CheY-like"/>
    <property type="match status" value="1"/>
</dbReference>
<dbReference type="PANTHER" id="PTHR43228:SF1">
    <property type="entry name" value="TWO-COMPONENT RESPONSE REGULATOR ARR22"/>
    <property type="match status" value="1"/>
</dbReference>
<dbReference type="Pfam" id="PF00072">
    <property type="entry name" value="Response_reg"/>
    <property type="match status" value="1"/>
</dbReference>
<keyword evidence="7" id="KW-1185">Reference proteome</keyword>
<gene>
    <name evidence="6" type="ORF">SAMN05421779_102517</name>
</gene>
<dbReference type="SUPFAM" id="SSF47188">
    <property type="entry name" value="Hemerythrin-like"/>
    <property type="match status" value="1"/>
</dbReference>
<dbReference type="RefSeq" id="WP_076399366.1">
    <property type="nucleotide sequence ID" value="NZ_FTOA01000002.1"/>
</dbReference>
<keyword evidence="2" id="KW-0479">Metal-binding</keyword>
<dbReference type="InterPro" id="IPR012827">
    <property type="entry name" value="Hemerythrin_metal-bd"/>
</dbReference>
<organism evidence="6 7">
    <name type="scientific">Insolitispirillum peregrinum</name>
    <dbReference type="NCBI Taxonomy" id="80876"/>
    <lineage>
        <taxon>Bacteria</taxon>
        <taxon>Pseudomonadati</taxon>
        <taxon>Pseudomonadota</taxon>
        <taxon>Alphaproteobacteria</taxon>
        <taxon>Rhodospirillales</taxon>
        <taxon>Novispirillaceae</taxon>
        <taxon>Insolitispirillum</taxon>
    </lineage>
</organism>
<dbReference type="Proteomes" id="UP000185678">
    <property type="component" value="Unassembled WGS sequence"/>
</dbReference>
<evidence type="ECO:0000256" key="2">
    <source>
        <dbReference type="ARBA" id="ARBA00022723"/>
    </source>
</evidence>
<dbReference type="OrthoDB" id="7336644at2"/>
<dbReference type="PROSITE" id="PS50110">
    <property type="entry name" value="RESPONSE_REGULATORY"/>
    <property type="match status" value="1"/>
</dbReference>
<name>A0A1N7JXY8_9PROT</name>
<dbReference type="InterPro" id="IPR001789">
    <property type="entry name" value="Sig_transdc_resp-reg_receiver"/>
</dbReference>
<dbReference type="STRING" id="80876.SAMN05421779_102517"/>
<accession>A0A1N7JXY8</accession>
<sequence>MALMEWNDSLSIGVDMIDMDHKVLVDQINMLHDALQRGDDQKIIGSVLNVLIDYTSYHFDREHQLMDSTAYVESDTHLREHRMLVKKVKEIQAGFQGGHALGRDMMSFLKVWLTQHILKSDRDFGAHLKSVGAARMIPPPRVDGPVNWQRLNILVVDDQYNFRQLLRNLLNSIGVVSIREAKDGVEALAMMKADTFDVVLTDDDMSPLDGLGLTRQVRMSQGNPDPRTLIILMPSQEISREYLQNATRAGVHDMIVKPLATNSVRARIEKHLTAPLPFHEVNGQLIPVRQTPAPRKPVLVSR</sequence>
<dbReference type="InterPro" id="IPR052048">
    <property type="entry name" value="ST_Response_Regulator"/>
</dbReference>
<reference evidence="6 7" key="1">
    <citation type="submission" date="2017-01" db="EMBL/GenBank/DDBJ databases">
        <authorList>
            <person name="Mah S.A."/>
            <person name="Swanson W.J."/>
            <person name="Moy G.W."/>
            <person name="Vacquier V.D."/>
        </authorList>
    </citation>
    <scope>NUCLEOTIDE SEQUENCE [LARGE SCALE GENOMIC DNA]</scope>
    <source>
        <strain evidence="6 7">DSM 11589</strain>
    </source>
</reference>
<dbReference type="AlphaFoldDB" id="A0A1N7JXY8"/>
<evidence type="ECO:0000313" key="7">
    <source>
        <dbReference type="Proteomes" id="UP000185678"/>
    </source>
</evidence>
<dbReference type="InterPro" id="IPR035938">
    <property type="entry name" value="Hemerythrin-like_sf"/>
</dbReference>
<dbReference type="InterPro" id="IPR012312">
    <property type="entry name" value="Hemerythrin-like"/>
</dbReference>
<dbReference type="SMART" id="SM00448">
    <property type="entry name" value="REC"/>
    <property type="match status" value="1"/>
</dbReference>
<feature type="modified residue" description="4-aspartylphosphate" evidence="4">
    <location>
        <position position="202"/>
    </location>
</feature>
<dbReference type="NCBIfam" id="TIGR02481">
    <property type="entry name" value="hemeryth_dom"/>
    <property type="match status" value="1"/>
</dbReference>
<dbReference type="NCBIfam" id="NF033749">
    <property type="entry name" value="bact_hemeryth"/>
    <property type="match status" value="1"/>
</dbReference>
<evidence type="ECO:0000256" key="3">
    <source>
        <dbReference type="ARBA" id="ARBA00023004"/>
    </source>
</evidence>
<evidence type="ECO:0000313" key="6">
    <source>
        <dbReference type="EMBL" id="SIS54198.1"/>
    </source>
</evidence>
<dbReference type="EMBL" id="FTOA01000002">
    <property type="protein sequence ID" value="SIS54198.1"/>
    <property type="molecule type" value="Genomic_DNA"/>
</dbReference>
<feature type="domain" description="Response regulatory" evidence="5">
    <location>
        <begin position="152"/>
        <end position="272"/>
    </location>
</feature>
<dbReference type="Gene3D" id="1.20.120.50">
    <property type="entry name" value="Hemerythrin-like"/>
    <property type="match status" value="1"/>
</dbReference>
<evidence type="ECO:0000259" key="5">
    <source>
        <dbReference type="PROSITE" id="PS50110"/>
    </source>
</evidence>
<evidence type="ECO:0000256" key="4">
    <source>
        <dbReference type="PROSITE-ProRule" id="PRU00169"/>
    </source>
</evidence>
<dbReference type="Gene3D" id="3.40.50.2300">
    <property type="match status" value="1"/>
</dbReference>
<keyword evidence="3" id="KW-0408">Iron</keyword>
<keyword evidence="4" id="KW-0597">Phosphoprotein</keyword>
<dbReference type="CDD" id="cd12107">
    <property type="entry name" value="Hemerythrin"/>
    <property type="match status" value="1"/>
</dbReference>